<name>A0A5D3BAK3_CUCMM</name>
<comment type="caution">
    <text evidence="2">The sequence shown here is derived from an EMBL/GenBank/DDBJ whole genome shotgun (WGS) entry which is preliminary data.</text>
</comment>
<organism evidence="2 3">
    <name type="scientific">Cucumis melo var. makuwa</name>
    <name type="common">Oriental melon</name>
    <dbReference type="NCBI Taxonomy" id="1194695"/>
    <lineage>
        <taxon>Eukaryota</taxon>
        <taxon>Viridiplantae</taxon>
        <taxon>Streptophyta</taxon>
        <taxon>Embryophyta</taxon>
        <taxon>Tracheophyta</taxon>
        <taxon>Spermatophyta</taxon>
        <taxon>Magnoliopsida</taxon>
        <taxon>eudicotyledons</taxon>
        <taxon>Gunneridae</taxon>
        <taxon>Pentapetalae</taxon>
        <taxon>rosids</taxon>
        <taxon>fabids</taxon>
        <taxon>Cucurbitales</taxon>
        <taxon>Cucurbitaceae</taxon>
        <taxon>Benincaseae</taxon>
        <taxon>Cucumis</taxon>
    </lineage>
</organism>
<dbReference type="Proteomes" id="UP000321947">
    <property type="component" value="Unassembled WGS sequence"/>
</dbReference>
<gene>
    <name evidence="2" type="ORF">E5676_scaffold110G002380</name>
</gene>
<dbReference type="AlphaFoldDB" id="A0A5D3BAK3"/>
<reference evidence="2 3" key="1">
    <citation type="submission" date="2019-08" db="EMBL/GenBank/DDBJ databases">
        <title>Draft genome sequences of two oriental melons (Cucumis melo L. var makuwa).</title>
        <authorList>
            <person name="Kwon S.-Y."/>
        </authorList>
    </citation>
    <scope>NUCLEOTIDE SEQUENCE [LARGE SCALE GENOMIC DNA]</scope>
    <source>
        <strain evidence="3">cv. Chang Bougi</strain>
        <tissue evidence="2">Leaf</tissue>
    </source>
</reference>
<evidence type="ECO:0000313" key="3">
    <source>
        <dbReference type="Proteomes" id="UP000321947"/>
    </source>
</evidence>
<proteinExistence type="predicted"/>
<dbReference type="PANTHER" id="PTHR35046:SF9">
    <property type="entry name" value="RNA-DIRECTED DNA POLYMERASE"/>
    <property type="match status" value="1"/>
</dbReference>
<feature type="compositionally biased region" description="Basic and acidic residues" evidence="1">
    <location>
        <begin position="7"/>
        <end position="18"/>
    </location>
</feature>
<sequence length="131" mass="14827">MRNGIIDSKDESNEHDAPFEEESDAHDDEYIQGACSMSLVTKRVLNLQIKEEKVEDQRENLFHTRCSIEETPCSLVIDSGSCTNVVTPRIFEVRAQRGADRREAGRTREGHMDASGFLIASAMYFVRIFGL</sequence>
<dbReference type="PANTHER" id="PTHR35046">
    <property type="entry name" value="ZINC KNUCKLE (CCHC-TYPE) FAMILY PROTEIN"/>
    <property type="match status" value="1"/>
</dbReference>
<accession>A0A5D3BAK3</accession>
<evidence type="ECO:0000313" key="2">
    <source>
        <dbReference type="EMBL" id="TYJ95926.1"/>
    </source>
</evidence>
<dbReference type="EMBL" id="SSTD01020080">
    <property type="protein sequence ID" value="TYJ95926.1"/>
    <property type="molecule type" value="Genomic_DNA"/>
</dbReference>
<protein>
    <submittedName>
        <fullName evidence="2">Uncharacterized protein</fullName>
    </submittedName>
</protein>
<evidence type="ECO:0000256" key="1">
    <source>
        <dbReference type="SAM" id="MobiDB-lite"/>
    </source>
</evidence>
<feature type="region of interest" description="Disordered" evidence="1">
    <location>
        <begin position="1"/>
        <end position="28"/>
    </location>
</feature>